<organism evidence="2 3">
    <name type="scientific">Trichonephila inaurata madagascariensis</name>
    <dbReference type="NCBI Taxonomy" id="2747483"/>
    <lineage>
        <taxon>Eukaryota</taxon>
        <taxon>Metazoa</taxon>
        <taxon>Ecdysozoa</taxon>
        <taxon>Arthropoda</taxon>
        <taxon>Chelicerata</taxon>
        <taxon>Arachnida</taxon>
        <taxon>Araneae</taxon>
        <taxon>Araneomorphae</taxon>
        <taxon>Entelegynae</taxon>
        <taxon>Araneoidea</taxon>
        <taxon>Nephilidae</taxon>
        <taxon>Trichonephila</taxon>
        <taxon>Trichonephila inaurata</taxon>
    </lineage>
</organism>
<reference evidence="2" key="1">
    <citation type="submission" date="2020-08" db="EMBL/GenBank/DDBJ databases">
        <title>Multicomponent nature underlies the extraordinary mechanical properties of spider dragline silk.</title>
        <authorList>
            <person name="Kono N."/>
            <person name="Nakamura H."/>
            <person name="Mori M."/>
            <person name="Yoshida Y."/>
            <person name="Ohtoshi R."/>
            <person name="Malay A.D."/>
            <person name="Moran D.A.P."/>
            <person name="Tomita M."/>
            <person name="Numata K."/>
            <person name="Arakawa K."/>
        </authorList>
    </citation>
    <scope>NUCLEOTIDE SEQUENCE</scope>
</reference>
<evidence type="ECO:0000313" key="2">
    <source>
        <dbReference type="EMBL" id="GFY71897.1"/>
    </source>
</evidence>
<gene>
    <name evidence="2" type="ORF">TNIN_414961</name>
</gene>
<dbReference type="InterPro" id="IPR032135">
    <property type="entry name" value="DUF4817"/>
</dbReference>
<keyword evidence="3" id="KW-1185">Reference proteome</keyword>
<sequence>MADTHFIYGVENGNVLDARRLYGDSFLSRCLPNRKTFERLHRRLRETGSFASGMPDLEEHVLREFEEQPETSTWTVSAAANVGHMTV</sequence>
<dbReference type="Pfam" id="PF16087">
    <property type="entry name" value="DUF4817"/>
    <property type="match status" value="1"/>
</dbReference>
<evidence type="ECO:0000313" key="3">
    <source>
        <dbReference type="Proteomes" id="UP000886998"/>
    </source>
</evidence>
<proteinExistence type="predicted"/>
<dbReference type="Proteomes" id="UP000886998">
    <property type="component" value="Unassembled WGS sequence"/>
</dbReference>
<feature type="domain" description="DUF4817" evidence="1">
    <location>
        <begin position="7"/>
        <end position="50"/>
    </location>
</feature>
<dbReference type="OrthoDB" id="6437217at2759"/>
<dbReference type="EMBL" id="BMAV01019145">
    <property type="protein sequence ID" value="GFY71897.1"/>
    <property type="molecule type" value="Genomic_DNA"/>
</dbReference>
<dbReference type="AlphaFoldDB" id="A0A8X6YJY5"/>
<protein>
    <recommendedName>
        <fullName evidence="1">DUF4817 domain-containing protein</fullName>
    </recommendedName>
</protein>
<comment type="caution">
    <text evidence="2">The sequence shown here is derived from an EMBL/GenBank/DDBJ whole genome shotgun (WGS) entry which is preliminary data.</text>
</comment>
<accession>A0A8X6YJY5</accession>
<evidence type="ECO:0000259" key="1">
    <source>
        <dbReference type="Pfam" id="PF16087"/>
    </source>
</evidence>
<name>A0A8X6YJY5_9ARAC</name>